<gene>
    <name evidence="1" type="ORF">LCGC14_2638920</name>
</gene>
<sequence length="271" mass="31910">MIEYRPNLIIAEGLGELNSRWPNNMLPLYEHFARAALDIHPENLECLNDTSSINNSDLYGFCDMDDVCTTLARFLVGVMRDGNGKRRDVLFRCGIRHMHDLTKPIRLPGWDRNFQLHYDIRERKLKESWNTCHPGAVFGQTACFRFTQQCRWCFEIQYGYSHDSSSWLLALEQRYRESLHSFGCRAKKWIEELFIEESFHGGRKRIGDNRDYDAATDAVRSVFWDEHSGCNERLTELLLAIRGPGLSSSRIRLNEQRLRVIRRWMAKDRMK</sequence>
<protein>
    <submittedName>
        <fullName evidence="1">Uncharacterized protein</fullName>
    </submittedName>
</protein>
<proteinExistence type="predicted"/>
<comment type="caution">
    <text evidence="1">The sequence shown here is derived from an EMBL/GenBank/DDBJ whole genome shotgun (WGS) entry which is preliminary data.</text>
</comment>
<dbReference type="EMBL" id="LAZR01045459">
    <property type="protein sequence ID" value="KKK98820.1"/>
    <property type="molecule type" value="Genomic_DNA"/>
</dbReference>
<evidence type="ECO:0000313" key="1">
    <source>
        <dbReference type="EMBL" id="KKK98820.1"/>
    </source>
</evidence>
<dbReference type="AlphaFoldDB" id="A0A0F9AKJ9"/>
<reference evidence="1" key="1">
    <citation type="journal article" date="2015" name="Nature">
        <title>Complex archaea that bridge the gap between prokaryotes and eukaryotes.</title>
        <authorList>
            <person name="Spang A."/>
            <person name="Saw J.H."/>
            <person name="Jorgensen S.L."/>
            <person name="Zaremba-Niedzwiedzka K."/>
            <person name="Martijn J."/>
            <person name="Lind A.E."/>
            <person name="van Eijk R."/>
            <person name="Schleper C."/>
            <person name="Guy L."/>
            <person name="Ettema T.J."/>
        </authorList>
    </citation>
    <scope>NUCLEOTIDE SEQUENCE</scope>
</reference>
<organism evidence="1">
    <name type="scientific">marine sediment metagenome</name>
    <dbReference type="NCBI Taxonomy" id="412755"/>
    <lineage>
        <taxon>unclassified sequences</taxon>
        <taxon>metagenomes</taxon>
        <taxon>ecological metagenomes</taxon>
    </lineage>
</organism>
<name>A0A0F9AKJ9_9ZZZZ</name>
<accession>A0A0F9AKJ9</accession>